<feature type="compositionally biased region" description="Basic and acidic residues" evidence="1">
    <location>
        <begin position="171"/>
        <end position="185"/>
    </location>
</feature>
<evidence type="ECO:0000313" key="2">
    <source>
        <dbReference type="EMBL" id="PPR99823.1"/>
    </source>
</evidence>
<organism evidence="2 3">
    <name type="scientific">Gossypium barbadense</name>
    <name type="common">Sea Island cotton</name>
    <name type="synonym">Hibiscus barbadensis</name>
    <dbReference type="NCBI Taxonomy" id="3634"/>
    <lineage>
        <taxon>Eukaryota</taxon>
        <taxon>Viridiplantae</taxon>
        <taxon>Streptophyta</taxon>
        <taxon>Embryophyta</taxon>
        <taxon>Tracheophyta</taxon>
        <taxon>Spermatophyta</taxon>
        <taxon>Magnoliopsida</taxon>
        <taxon>eudicotyledons</taxon>
        <taxon>Gunneridae</taxon>
        <taxon>Pentapetalae</taxon>
        <taxon>rosids</taxon>
        <taxon>malvids</taxon>
        <taxon>Malvales</taxon>
        <taxon>Malvaceae</taxon>
        <taxon>Malvoideae</taxon>
        <taxon>Gossypium</taxon>
    </lineage>
</organism>
<reference evidence="2 3" key="1">
    <citation type="submission" date="2015-01" db="EMBL/GenBank/DDBJ databases">
        <title>Genome of allotetraploid Gossypium barbadense reveals genomic plasticity and fiber elongation in cotton evolution.</title>
        <authorList>
            <person name="Chen X."/>
            <person name="Liu X."/>
            <person name="Zhao B."/>
            <person name="Zheng H."/>
            <person name="Hu Y."/>
            <person name="Lu G."/>
            <person name="Yang C."/>
            <person name="Chen J."/>
            <person name="Shan C."/>
            <person name="Zhang L."/>
            <person name="Zhou Y."/>
            <person name="Wang L."/>
            <person name="Guo W."/>
            <person name="Bai Y."/>
            <person name="Ruan J."/>
            <person name="Shangguan X."/>
            <person name="Mao Y."/>
            <person name="Jiang J."/>
            <person name="Zhu Y."/>
            <person name="Lei J."/>
            <person name="Kang H."/>
            <person name="Chen S."/>
            <person name="He X."/>
            <person name="Wang R."/>
            <person name="Wang Y."/>
            <person name="Chen J."/>
            <person name="Wang L."/>
            <person name="Yu S."/>
            <person name="Wang B."/>
            <person name="Wei J."/>
            <person name="Song S."/>
            <person name="Lu X."/>
            <person name="Gao Z."/>
            <person name="Gu W."/>
            <person name="Deng X."/>
            <person name="Ma D."/>
            <person name="Wang S."/>
            <person name="Liang W."/>
            <person name="Fang L."/>
            <person name="Cai C."/>
            <person name="Zhu X."/>
            <person name="Zhou B."/>
            <person name="Zhang Y."/>
            <person name="Chen Z."/>
            <person name="Xu S."/>
            <person name="Zhu R."/>
            <person name="Wang S."/>
            <person name="Zhang T."/>
            <person name="Zhao G."/>
        </authorList>
    </citation>
    <scope>NUCLEOTIDE SEQUENCE [LARGE SCALE GENOMIC DNA]</scope>
    <source>
        <strain evidence="3">cv. Xinhai21</strain>
        <tissue evidence="2">Leaf</tissue>
    </source>
</reference>
<dbReference type="OrthoDB" id="10618984at2759"/>
<dbReference type="Proteomes" id="UP000239757">
    <property type="component" value="Unassembled WGS sequence"/>
</dbReference>
<evidence type="ECO:0000313" key="3">
    <source>
        <dbReference type="Proteomes" id="UP000239757"/>
    </source>
</evidence>
<proteinExistence type="predicted"/>
<accession>A0A2P5X921</accession>
<evidence type="ECO:0000256" key="1">
    <source>
        <dbReference type="SAM" id="MobiDB-lite"/>
    </source>
</evidence>
<name>A0A2P5X921_GOSBA</name>
<sequence>MVGLRYEEGCQKKLTEIKTELARVCEKMIEENEIINKQNEDLTECMAIVEAKAEGLEYELITEMENYRECHDQVDSTIKEQLRVLEDFKKKTAENVLAASPFDIRKVDFDALTGVDMSELGFDVLCPSGAVWDSFASTWNNSSDFYIKKEPNVNEDVAPTTANNNVAPSDDVDKGANVVDRDNMP</sequence>
<dbReference type="EMBL" id="KZ665429">
    <property type="protein sequence ID" value="PPR99823.1"/>
    <property type="molecule type" value="Genomic_DNA"/>
</dbReference>
<gene>
    <name evidence="2" type="ORF">GOBAR_AA20845</name>
</gene>
<protein>
    <submittedName>
        <fullName evidence="2">Uncharacterized protein</fullName>
    </submittedName>
</protein>
<feature type="region of interest" description="Disordered" evidence="1">
    <location>
        <begin position="156"/>
        <end position="185"/>
    </location>
</feature>
<dbReference type="AlphaFoldDB" id="A0A2P5X921"/>